<feature type="transmembrane region" description="Helical" evidence="1">
    <location>
        <begin position="12"/>
        <end position="31"/>
    </location>
</feature>
<proteinExistence type="predicted"/>
<evidence type="ECO:0000313" key="2">
    <source>
        <dbReference type="EMBL" id="MBX0298272.1"/>
    </source>
</evidence>
<name>A0AAW4PM82_9EURY</name>
<organism evidence="2 3">
    <name type="scientific">Haloarcula nitratireducens</name>
    <dbReference type="NCBI Taxonomy" id="2487749"/>
    <lineage>
        <taxon>Archaea</taxon>
        <taxon>Methanobacteriati</taxon>
        <taxon>Methanobacteriota</taxon>
        <taxon>Stenosarchaea group</taxon>
        <taxon>Halobacteria</taxon>
        <taxon>Halobacteriales</taxon>
        <taxon>Haloarculaceae</taxon>
        <taxon>Haloarcula</taxon>
    </lineage>
</organism>
<accession>A0AAW4PM82</accession>
<reference evidence="2 3" key="1">
    <citation type="submission" date="2021-06" db="EMBL/GenBank/DDBJ databases">
        <title>Halomicroarcula sp. a new haloarchaeum isolated from saline soil.</title>
        <authorList>
            <person name="Duran-Viseras A."/>
            <person name="Sanchez-Porro C."/>
            <person name="Ventosa A."/>
        </authorList>
    </citation>
    <scope>NUCLEOTIDE SEQUENCE [LARGE SCALE GENOMIC DNA]</scope>
    <source>
        <strain evidence="2 3">F27</strain>
    </source>
</reference>
<evidence type="ECO:0000313" key="3">
    <source>
        <dbReference type="Proteomes" id="UP001430455"/>
    </source>
</evidence>
<gene>
    <name evidence="2" type="ORF">EGH23_25775</name>
</gene>
<evidence type="ECO:0000256" key="1">
    <source>
        <dbReference type="SAM" id="Phobius"/>
    </source>
</evidence>
<dbReference type="AlphaFoldDB" id="A0AAW4PM82"/>
<keyword evidence="1" id="KW-1133">Transmembrane helix</keyword>
<protein>
    <submittedName>
        <fullName evidence="2">Uncharacterized protein</fullName>
    </submittedName>
</protein>
<dbReference type="Proteomes" id="UP001430455">
    <property type="component" value="Unassembled WGS sequence"/>
</dbReference>
<feature type="transmembrane region" description="Helical" evidence="1">
    <location>
        <begin position="37"/>
        <end position="60"/>
    </location>
</feature>
<dbReference type="Pfam" id="PF26262">
    <property type="entry name" value="DUF8066"/>
    <property type="match status" value="1"/>
</dbReference>
<dbReference type="InterPro" id="IPR058379">
    <property type="entry name" value="DUF8066"/>
</dbReference>
<comment type="caution">
    <text evidence="2">The sequence shown here is derived from an EMBL/GenBank/DDBJ whole genome shotgun (WGS) entry which is preliminary data.</text>
</comment>
<dbReference type="RefSeq" id="WP_220582848.1">
    <property type="nucleotide sequence ID" value="NZ_RKLT01000048.1"/>
</dbReference>
<keyword evidence="1" id="KW-0812">Transmembrane</keyword>
<keyword evidence="3" id="KW-1185">Reference proteome</keyword>
<sequence length="73" mass="8043">MSVADLQIKVPRFIVPTIAGLLLVSLLYSVLVTANIILWLAVWGGLLSIGIGLFVVYLFYRLVLAVERIADNQ</sequence>
<dbReference type="EMBL" id="RKLT01000048">
    <property type="protein sequence ID" value="MBX0298272.1"/>
    <property type="molecule type" value="Genomic_DNA"/>
</dbReference>
<keyword evidence="1" id="KW-0472">Membrane</keyword>